<reference evidence="1" key="2">
    <citation type="journal article" date="2022" name="Microb. Genom.">
        <title>A chromosome-scale genome assembly of the tomato pathogen Cladosporium fulvum reveals a compartmentalized genome architecture and the presence of a dispensable chromosome.</title>
        <authorList>
            <person name="Zaccaron A.Z."/>
            <person name="Chen L.H."/>
            <person name="Samaras A."/>
            <person name="Stergiopoulos I."/>
        </authorList>
    </citation>
    <scope>NUCLEOTIDE SEQUENCE</scope>
    <source>
        <strain evidence="1">Race5_Kim</strain>
    </source>
</reference>
<sequence>MQKPSKSQAKKKKRIASAIQFFDEQYGKDVDRLAGWQALCADVGVPSLEDVFVNIIDLVKAKRAGNAIHRFDNLKELQDYSHHTRKKFPLDEAKEKKMLEGSLVKMSGPRRL</sequence>
<evidence type="ECO:0000313" key="2">
    <source>
        <dbReference type="Proteomes" id="UP000756132"/>
    </source>
</evidence>
<dbReference type="GeneID" id="71980472"/>
<dbReference type="KEGG" id="ffu:CLAFUR5_00594"/>
<dbReference type="PANTHER" id="PTHR38846">
    <property type="entry name" value="C3H1-TYPE DOMAIN-CONTAINING PROTEIN"/>
    <property type="match status" value="1"/>
</dbReference>
<dbReference type="OrthoDB" id="6105938at2759"/>
<gene>
    <name evidence="1" type="ORF">CLAFUR5_00594</name>
</gene>
<organism evidence="1 2">
    <name type="scientific">Passalora fulva</name>
    <name type="common">Tomato leaf mold</name>
    <name type="synonym">Cladosporium fulvum</name>
    <dbReference type="NCBI Taxonomy" id="5499"/>
    <lineage>
        <taxon>Eukaryota</taxon>
        <taxon>Fungi</taxon>
        <taxon>Dikarya</taxon>
        <taxon>Ascomycota</taxon>
        <taxon>Pezizomycotina</taxon>
        <taxon>Dothideomycetes</taxon>
        <taxon>Dothideomycetidae</taxon>
        <taxon>Mycosphaerellales</taxon>
        <taxon>Mycosphaerellaceae</taxon>
        <taxon>Fulvia</taxon>
    </lineage>
</organism>
<dbReference type="AlphaFoldDB" id="A0A9Q8L5E6"/>
<dbReference type="PANTHER" id="PTHR38846:SF1">
    <property type="entry name" value="C3H1-TYPE DOMAIN-CONTAINING PROTEIN"/>
    <property type="match status" value="1"/>
</dbReference>
<dbReference type="Proteomes" id="UP000756132">
    <property type="component" value="Chromosome 1"/>
</dbReference>
<dbReference type="EMBL" id="CP090163">
    <property type="protein sequence ID" value="UJO11167.1"/>
    <property type="molecule type" value="Genomic_DNA"/>
</dbReference>
<reference evidence="1" key="1">
    <citation type="submission" date="2021-12" db="EMBL/GenBank/DDBJ databases">
        <authorList>
            <person name="Zaccaron A."/>
            <person name="Stergiopoulos I."/>
        </authorList>
    </citation>
    <scope>NUCLEOTIDE SEQUENCE</scope>
    <source>
        <strain evidence="1">Race5_Kim</strain>
    </source>
</reference>
<name>A0A9Q8L5E6_PASFU</name>
<accession>A0A9Q8L5E6</accession>
<proteinExistence type="predicted"/>
<evidence type="ECO:0000313" key="1">
    <source>
        <dbReference type="EMBL" id="UJO11167.1"/>
    </source>
</evidence>
<protein>
    <submittedName>
        <fullName evidence="1">Uncharacterized protein</fullName>
    </submittedName>
</protein>
<dbReference type="RefSeq" id="XP_047755533.1">
    <property type="nucleotide sequence ID" value="XM_047899742.1"/>
</dbReference>
<keyword evidence="2" id="KW-1185">Reference proteome</keyword>